<organism evidence="2 3">
    <name type="scientific">Coemansia biformis</name>
    <dbReference type="NCBI Taxonomy" id="1286918"/>
    <lineage>
        <taxon>Eukaryota</taxon>
        <taxon>Fungi</taxon>
        <taxon>Fungi incertae sedis</taxon>
        <taxon>Zoopagomycota</taxon>
        <taxon>Kickxellomycotina</taxon>
        <taxon>Kickxellomycetes</taxon>
        <taxon>Kickxellales</taxon>
        <taxon>Kickxellaceae</taxon>
        <taxon>Coemansia</taxon>
    </lineage>
</organism>
<accession>A0A9W8CW29</accession>
<feature type="transmembrane region" description="Helical" evidence="1">
    <location>
        <begin position="240"/>
        <end position="257"/>
    </location>
</feature>
<gene>
    <name evidence="2" type="ORF">LPJ61_005152</name>
</gene>
<keyword evidence="1" id="KW-1133">Transmembrane helix</keyword>
<dbReference type="Proteomes" id="UP001143981">
    <property type="component" value="Unassembled WGS sequence"/>
</dbReference>
<evidence type="ECO:0000256" key="1">
    <source>
        <dbReference type="SAM" id="Phobius"/>
    </source>
</evidence>
<keyword evidence="1" id="KW-0812">Transmembrane</keyword>
<dbReference type="AlphaFoldDB" id="A0A9W8CW29"/>
<name>A0A9W8CW29_9FUNG</name>
<feature type="transmembrane region" description="Helical" evidence="1">
    <location>
        <begin position="84"/>
        <end position="104"/>
    </location>
</feature>
<evidence type="ECO:0000313" key="3">
    <source>
        <dbReference type="Proteomes" id="UP001143981"/>
    </source>
</evidence>
<reference evidence="2" key="1">
    <citation type="submission" date="2022-07" db="EMBL/GenBank/DDBJ databases">
        <title>Phylogenomic reconstructions and comparative analyses of Kickxellomycotina fungi.</title>
        <authorList>
            <person name="Reynolds N.K."/>
            <person name="Stajich J.E."/>
            <person name="Barry K."/>
            <person name="Grigoriev I.V."/>
            <person name="Crous P."/>
            <person name="Smith M.E."/>
        </authorList>
    </citation>
    <scope>NUCLEOTIDE SEQUENCE</scope>
    <source>
        <strain evidence="2">BCRC 34381</strain>
    </source>
</reference>
<feature type="transmembrane region" description="Helical" evidence="1">
    <location>
        <begin position="54"/>
        <end position="78"/>
    </location>
</feature>
<dbReference type="EMBL" id="JANBOI010001526">
    <property type="protein sequence ID" value="KAJ1726492.1"/>
    <property type="molecule type" value="Genomic_DNA"/>
</dbReference>
<sequence length="258" mass="27543">PVPAQVSKLIVPNNVPPALFETTAKISASYLLQHYFADFYAQAHYNLSVAEQRAVLIVASVLLVLGVGTAVTVAIAATHIAWRAFAAPLLVASMVGLSAAWTRIGIWRWLARTRPTSLVASASARLWPDKEELVQTASGPDVDLSAVRAVTGTLWPQQSVGLVGTLKAPSCLCGCAIACCSDCDSAAPGAVQSVLDRAVRFMLRKHSAGDQWHIDLDSEQYRVLEPLVLRGQCYSVGHQLAILVVVWCAAATAIFLTP</sequence>
<comment type="caution">
    <text evidence="2">The sequence shown here is derived from an EMBL/GenBank/DDBJ whole genome shotgun (WGS) entry which is preliminary data.</text>
</comment>
<feature type="non-terminal residue" evidence="2">
    <location>
        <position position="1"/>
    </location>
</feature>
<protein>
    <submittedName>
        <fullName evidence="2">Uncharacterized protein</fullName>
    </submittedName>
</protein>
<keyword evidence="1" id="KW-0472">Membrane</keyword>
<proteinExistence type="predicted"/>
<evidence type="ECO:0000313" key="2">
    <source>
        <dbReference type="EMBL" id="KAJ1726492.1"/>
    </source>
</evidence>
<keyword evidence="3" id="KW-1185">Reference proteome</keyword>
<dbReference type="OrthoDB" id="5528023at2759"/>